<gene>
    <name evidence="1" type="ORF">ACFQRB_06660</name>
</gene>
<name>A0ABD5XMQ5_9EURY</name>
<dbReference type="Proteomes" id="UP001596368">
    <property type="component" value="Unassembled WGS sequence"/>
</dbReference>
<reference evidence="1 2" key="1">
    <citation type="journal article" date="2019" name="Int. J. Syst. Evol. Microbiol.">
        <title>The Global Catalogue of Microorganisms (GCM) 10K type strain sequencing project: providing services to taxonomists for standard genome sequencing and annotation.</title>
        <authorList>
            <consortium name="The Broad Institute Genomics Platform"/>
            <consortium name="The Broad Institute Genome Sequencing Center for Infectious Disease"/>
            <person name="Wu L."/>
            <person name="Ma J."/>
        </authorList>
    </citation>
    <scope>NUCLEOTIDE SEQUENCE [LARGE SCALE GENOMIC DNA]</scope>
    <source>
        <strain evidence="1 2">DT92</strain>
    </source>
</reference>
<protein>
    <recommendedName>
        <fullName evidence="3">C2H2-type domain-containing protein</fullName>
    </recommendedName>
</protein>
<comment type="caution">
    <text evidence="1">The sequence shown here is derived from an EMBL/GenBank/DDBJ whole genome shotgun (WGS) entry which is preliminary data.</text>
</comment>
<sequence>MSHVPETVKQYVCADCHAVYAGTPIHHDGGSHTFEPPTACSVCESGEFVEPSAWIHHHE</sequence>
<accession>A0ABD5XMQ5</accession>
<keyword evidence="2" id="KW-1185">Reference proteome</keyword>
<dbReference type="AlphaFoldDB" id="A0ABD5XMQ5"/>
<organism evidence="1 2">
    <name type="scientific">Halobaculum litoreum</name>
    <dbReference type="NCBI Taxonomy" id="3031998"/>
    <lineage>
        <taxon>Archaea</taxon>
        <taxon>Methanobacteriati</taxon>
        <taxon>Methanobacteriota</taxon>
        <taxon>Stenosarchaea group</taxon>
        <taxon>Halobacteria</taxon>
        <taxon>Halobacteriales</taxon>
        <taxon>Haloferacaceae</taxon>
        <taxon>Halobaculum</taxon>
    </lineage>
</organism>
<dbReference type="EMBL" id="JBHSZG010000001">
    <property type="protein sequence ID" value="MFC7136313.1"/>
    <property type="molecule type" value="Genomic_DNA"/>
</dbReference>
<evidence type="ECO:0000313" key="2">
    <source>
        <dbReference type="Proteomes" id="UP001596368"/>
    </source>
</evidence>
<evidence type="ECO:0008006" key="3">
    <source>
        <dbReference type="Google" id="ProtNLM"/>
    </source>
</evidence>
<evidence type="ECO:0000313" key="1">
    <source>
        <dbReference type="EMBL" id="MFC7136313.1"/>
    </source>
</evidence>
<proteinExistence type="predicted"/>